<dbReference type="PANTHER" id="PTHR10302">
    <property type="entry name" value="SINGLE-STRANDED DNA-BINDING PROTEIN"/>
    <property type="match status" value="1"/>
</dbReference>
<accession>A0ABV7ZIH4</accession>
<dbReference type="Gene3D" id="2.40.50.140">
    <property type="entry name" value="Nucleic acid-binding proteins"/>
    <property type="match status" value="1"/>
</dbReference>
<dbReference type="NCBIfam" id="TIGR00621">
    <property type="entry name" value="ssb"/>
    <property type="match status" value="1"/>
</dbReference>
<dbReference type="InterPro" id="IPR012340">
    <property type="entry name" value="NA-bd_OB-fold"/>
</dbReference>
<keyword evidence="6" id="KW-1185">Reference proteome</keyword>
<dbReference type="EMBL" id="JBHRZO010000007">
    <property type="protein sequence ID" value="MFC3847247.1"/>
    <property type="molecule type" value="Genomic_DNA"/>
</dbReference>
<evidence type="ECO:0000256" key="3">
    <source>
        <dbReference type="PIRNR" id="PIRNR002070"/>
    </source>
</evidence>
<reference evidence="6" key="1">
    <citation type="journal article" date="2019" name="Int. J. Syst. Evol. Microbiol.">
        <title>The Global Catalogue of Microorganisms (GCM) 10K type strain sequencing project: providing services to taxonomists for standard genome sequencing and annotation.</title>
        <authorList>
            <consortium name="The Broad Institute Genomics Platform"/>
            <consortium name="The Broad Institute Genome Sequencing Center for Infectious Disease"/>
            <person name="Wu L."/>
            <person name="Ma J."/>
        </authorList>
    </citation>
    <scope>NUCLEOTIDE SEQUENCE [LARGE SCALE GENOMIC DNA]</scope>
    <source>
        <strain evidence="6">CCUG 53816</strain>
    </source>
</reference>
<evidence type="ECO:0000313" key="5">
    <source>
        <dbReference type="EMBL" id="MFC3847247.1"/>
    </source>
</evidence>
<dbReference type="PIRSF" id="PIRSF002070">
    <property type="entry name" value="SSB"/>
    <property type="match status" value="1"/>
</dbReference>
<dbReference type="InterPro" id="IPR011344">
    <property type="entry name" value="ssDNA-bd"/>
</dbReference>
<protein>
    <recommendedName>
        <fullName evidence="2 3">Single-stranded DNA-binding protein</fullName>
        <shortName evidence="2">SSB</shortName>
    </recommendedName>
</protein>
<name>A0ABV7ZIH4_9HELI</name>
<dbReference type="HAMAP" id="MF_00984">
    <property type="entry name" value="SSB"/>
    <property type="match status" value="1"/>
</dbReference>
<gene>
    <name evidence="5" type="primary">ssb</name>
    <name evidence="5" type="ORF">ACFOPX_01690</name>
</gene>
<evidence type="ECO:0000256" key="4">
    <source>
        <dbReference type="SAM" id="MobiDB-lite"/>
    </source>
</evidence>
<feature type="compositionally biased region" description="Polar residues" evidence="4">
    <location>
        <begin position="112"/>
        <end position="124"/>
    </location>
</feature>
<dbReference type="SUPFAM" id="SSF50249">
    <property type="entry name" value="Nucleic acid-binding proteins"/>
    <property type="match status" value="1"/>
</dbReference>
<dbReference type="GO" id="GO:0003677">
    <property type="term" value="F:DNA binding"/>
    <property type="evidence" value="ECO:0007669"/>
    <property type="project" value="UniProtKB-KW"/>
</dbReference>
<evidence type="ECO:0000256" key="1">
    <source>
        <dbReference type="ARBA" id="ARBA00023125"/>
    </source>
</evidence>
<comment type="subunit">
    <text evidence="2">Homotetramer.</text>
</comment>
<proteinExistence type="inferred from homology"/>
<evidence type="ECO:0000313" key="6">
    <source>
        <dbReference type="Proteomes" id="UP001595783"/>
    </source>
</evidence>
<comment type="caution">
    <text evidence="5">The sequence shown here is derived from an EMBL/GenBank/DDBJ whole genome shotgun (WGS) entry which is preliminary data.</text>
</comment>
<dbReference type="PANTHER" id="PTHR10302:SF27">
    <property type="entry name" value="SINGLE-STRANDED DNA-BINDING PROTEIN"/>
    <property type="match status" value="1"/>
</dbReference>
<evidence type="ECO:0000256" key="2">
    <source>
        <dbReference type="HAMAP-Rule" id="MF_00984"/>
    </source>
</evidence>
<dbReference type="Pfam" id="PF00436">
    <property type="entry name" value="SSB"/>
    <property type="match status" value="1"/>
</dbReference>
<dbReference type="RefSeq" id="WP_104752235.1">
    <property type="nucleotide sequence ID" value="NZ_FZMF01000017.1"/>
</dbReference>
<dbReference type="Proteomes" id="UP001595783">
    <property type="component" value="Unassembled WGS sequence"/>
</dbReference>
<feature type="region of interest" description="Disordered" evidence="4">
    <location>
        <begin position="109"/>
        <end position="150"/>
    </location>
</feature>
<dbReference type="PROSITE" id="PS50935">
    <property type="entry name" value="SSB"/>
    <property type="match status" value="1"/>
</dbReference>
<sequence>MYNKVTLIGHFTRDVELRHTPNGSAVGKVGIATNHVYKRQDGSKSEETCFVDVDLWGRTAEIASQYLHKGSKVLIEGRLKFETWSDQYGNKRSKHSVVAENLVMLDSKRESQAGNEWNQSNSYGGRNLGTPLTKEPEQVPEISIDDDMPF</sequence>
<comment type="caution">
    <text evidence="2">Lacks conserved residue(s) required for the propagation of feature annotation.</text>
</comment>
<organism evidence="5 6">
    <name type="scientific">Helicobacter baculiformis</name>
    <dbReference type="NCBI Taxonomy" id="427351"/>
    <lineage>
        <taxon>Bacteria</taxon>
        <taxon>Pseudomonadati</taxon>
        <taxon>Campylobacterota</taxon>
        <taxon>Epsilonproteobacteria</taxon>
        <taxon>Campylobacterales</taxon>
        <taxon>Helicobacteraceae</taxon>
        <taxon>Helicobacter</taxon>
    </lineage>
</organism>
<dbReference type="CDD" id="cd04496">
    <property type="entry name" value="SSB_OBF"/>
    <property type="match status" value="1"/>
</dbReference>
<dbReference type="InterPro" id="IPR000424">
    <property type="entry name" value="Primosome_PriB/ssb"/>
</dbReference>
<keyword evidence="1 2" id="KW-0238">DNA-binding</keyword>